<organism evidence="2 3">
    <name type="scientific">Symbiodinium microadriaticum</name>
    <name type="common">Dinoflagellate</name>
    <name type="synonym">Zooxanthella microadriatica</name>
    <dbReference type="NCBI Taxonomy" id="2951"/>
    <lineage>
        <taxon>Eukaryota</taxon>
        <taxon>Sar</taxon>
        <taxon>Alveolata</taxon>
        <taxon>Dinophyceae</taxon>
        <taxon>Suessiales</taxon>
        <taxon>Symbiodiniaceae</taxon>
        <taxon>Symbiodinium</taxon>
    </lineage>
</organism>
<dbReference type="InterPro" id="IPR035897">
    <property type="entry name" value="Toll_tir_struct_dom_sf"/>
</dbReference>
<evidence type="ECO:0000313" key="2">
    <source>
        <dbReference type="EMBL" id="OLP87144.1"/>
    </source>
</evidence>
<gene>
    <name evidence="2" type="ORF">AK812_SmicGene31661</name>
</gene>
<comment type="caution">
    <text evidence="2">The sequence shown here is derived from an EMBL/GenBank/DDBJ whole genome shotgun (WGS) entry which is preliminary data.</text>
</comment>
<keyword evidence="1" id="KW-0472">Membrane</keyword>
<accession>A0A1Q9CW43</accession>
<protein>
    <submittedName>
        <fullName evidence="2">Uncharacterized protein</fullName>
    </submittedName>
</protein>
<evidence type="ECO:0000313" key="3">
    <source>
        <dbReference type="Proteomes" id="UP000186817"/>
    </source>
</evidence>
<feature type="transmembrane region" description="Helical" evidence="1">
    <location>
        <begin position="516"/>
        <end position="537"/>
    </location>
</feature>
<dbReference type="OrthoDB" id="428648at2759"/>
<sequence>MTDLFQEEHSQRWCVHLRMSYQMYPPSWCRRFLRAFQDAAWDVVFQPLQHVHKPFVVVPWHKSKEGGVSFQEDMIFDRPRHSMQVKVDMKRPKEWGYFGPAAQKALQVRQGINQASLELVHFLGIFAAFLSLLQWRSKTRRRILPWGFVGDEVFSRMKNLRPLRLAMRTLFRHFRSFSLVAAMAIQNQVFVLPSAQPAPPLARLSSKPVRAEHGISERGALLTMAAATVATISSSRRRVARRAIEEPQNYFEAAVLSAIRIQRSVAQRAKEEPQTFLDGVDRRSTLAAVATATADTIPPDDGDSFEGAGAAARGEVVMVVDEEVQPSIVLRNFGRLLSPLQDGHTDHRYAQRLSAGGCGGSLTRSLTYFISHNWSTRRVEKFLALAALYFNGPAAIVTSVCSQLVAKFAMFSLVMAGVVPRVTTSRAENVCVWCTLLGAVTFWIAARLILRLRVFFDKVCINQSDTVAKQEGIQNIAAYLRQSEALLVLLSDVYLDKIWTVFELTAFMALKPNAPVIVQPLPLATIVACLMGLMVLANTMEGVSGGTIYDHLIARRGPSILVVATIFGITAVLRCWGRDFVRLEKQLNTFSFDTAQCLHPEDREMIREACFQIARSGLGPAATLQESCETVELHARMIVPGAMHRAISLTLIPWRPKCAREPQSVEVNPELLGEAEAEAGRAVADAWANARHCACLVDILRKSSRFASQLQGGETASKRVLDAIVNPILASAEETTLRKVVRTWSELCEWAQRQGACVADLSAVQMAQFVLDSPAKSRVLPSLCFMRKRLRFAPELDLAHSFRAARSAAIGHGARQVPVAQPAMVLLLERQLVAAYKNGHPDWLGFLLTWCQVTGCVRFVHLQRSRLIQMDQRTLLFECLRGKQRHLRAGFLWSCPRFSITEVDFGGMFLEALQKLEKPEAVKCVGFRAISGEELAPQAVRSQIGLAMSAILPPAESRRVSSKCWRQVPVTLSLLGGLDATEVCALGNWLEKAPHGQSAMPWRYHRAKIKQATILKHQLKFVLKELIFDQACSSWDSADAESIRASFKRAHKVVAAELAEAPELVYQWRGAHCMTGEQAFRLRCSSSAWLRQGSAGSYTEGARKKLRDKPRVILSALPADPKLEGKGPVEPLPSSPCVALEDGSVPKPLPKRRLILDRRPVTQPGPCAPQSRQEGWSAVRQCLFNTLAAGDSVYIHCRTGAQYGPCLAAVVVAHVRGVSFDAALDHMRNIRAITPEPVITRDKCGELFKWLRRQADSCAAPPLSISLPLQLLASWRERSAIHALAAKSSRAVPQPACRWRQAQEGQRAAFKEGVIWIDDILEGVALERPWCKACVAMLPAGIQCSLRTEHTVEFR</sequence>
<feature type="transmembrane region" description="Helical" evidence="1">
    <location>
        <begin position="382"/>
        <end position="410"/>
    </location>
</feature>
<feature type="transmembrane region" description="Helical" evidence="1">
    <location>
        <begin position="557"/>
        <end position="576"/>
    </location>
</feature>
<feature type="transmembrane region" description="Helical" evidence="1">
    <location>
        <begin position="430"/>
        <end position="450"/>
    </location>
</feature>
<keyword evidence="3" id="KW-1185">Reference proteome</keyword>
<evidence type="ECO:0000256" key="1">
    <source>
        <dbReference type="SAM" id="Phobius"/>
    </source>
</evidence>
<reference evidence="2 3" key="1">
    <citation type="submission" date="2016-02" db="EMBL/GenBank/DDBJ databases">
        <title>Genome analysis of coral dinoflagellate symbionts highlights evolutionary adaptations to a symbiotic lifestyle.</title>
        <authorList>
            <person name="Aranda M."/>
            <person name="Li Y."/>
            <person name="Liew Y.J."/>
            <person name="Baumgarten S."/>
            <person name="Simakov O."/>
            <person name="Wilson M."/>
            <person name="Piel J."/>
            <person name="Ashoor H."/>
            <person name="Bougouffa S."/>
            <person name="Bajic V.B."/>
            <person name="Ryu T."/>
            <person name="Ravasi T."/>
            <person name="Bayer T."/>
            <person name="Micklem G."/>
            <person name="Kim H."/>
            <person name="Bhak J."/>
            <person name="Lajeunesse T.C."/>
            <person name="Voolstra C.R."/>
        </authorList>
    </citation>
    <scope>NUCLEOTIDE SEQUENCE [LARGE SCALE GENOMIC DNA]</scope>
    <source>
        <strain evidence="2 3">CCMP2467</strain>
    </source>
</reference>
<dbReference type="InterPro" id="IPR029021">
    <property type="entry name" value="Prot-tyrosine_phosphatase-like"/>
</dbReference>
<dbReference type="EMBL" id="LSRX01000877">
    <property type="protein sequence ID" value="OLP87144.1"/>
    <property type="molecule type" value="Genomic_DNA"/>
</dbReference>
<dbReference type="Proteomes" id="UP000186817">
    <property type="component" value="Unassembled WGS sequence"/>
</dbReference>
<keyword evidence="1" id="KW-0812">Transmembrane</keyword>
<keyword evidence="1" id="KW-1133">Transmembrane helix</keyword>
<name>A0A1Q9CW43_SYMMI</name>
<proteinExistence type="predicted"/>
<dbReference type="Gene3D" id="3.90.190.10">
    <property type="entry name" value="Protein tyrosine phosphatase superfamily"/>
    <property type="match status" value="1"/>
</dbReference>
<dbReference type="SUPFAM" id="SSF52200">
    <property type="entry name" value="Toll/Interleukin receptor TIR domain"/>
    <property type="match status" value="1"/>
</dbReference>